<protein>
    <submittedName>
        <fullName evidence="3">Transcriptional regulator with XRE-family HTH domain</fullName>
    </submittedName>
</protein>
<dbReference type="InterPro" id="IPR001387">
    <property type="entry name" value="Cro/C1-type_HTH"/>
</dbReference>
<keyword evidence="1" id="KW-0238">DNA-binding</keyword>
<evidence type="ECO:0000259" key="2">
    <source>
        <dbReference type="PROSITE" id="PS50943"/>
    </source>
</evidence>
<dbReference type="SMART" id="SM00530">
    <property type="entry name" value="HTH_XRE"/>
    <property type="match status" value="1"/>
</dbReference>
<feature type="domain" description="HTH cro/C1-type" evidence="2">
    <location>
        <begin position="8"/>
        <end position="62"/>
    </location>
</feature>
<dbReference type="PANTHER" id="PTHR46558:SF14">
    <property type="entry name" value="HTH-TYPE TRANSCRIPTIONAL REGULATOR ANSR"/>
    <property type="match status" value="1"/>
</dbReference>
<reference evidence="3 4" key="1">
    <citation type="submission" date="2023-07" db="EMBL/GenBank/DDBJ databases">
        <title>Genomic Encyclopedia of Type Strains, Phase IV (KMG-IV): sequencing the most valuable type-strain genomes for metagenomic binning, comparative biology and taxonomic classification.</title>
        <authorList>
            <person name="Goeker M."/>
        </authorList>
    </citation>
    <scope>NUCLEOTIDE SEQUENCE [LARGE SCALE GENOMIC DNA]</scope>
    <source>
        <strain evidence="3 4">DSM 23837</strain>
    </source>
</reference>
<dbReference type="RefSeq" id="WP_307227639.1">
    <property type="nucleotide sequence ID" value="NZ_JAUSTT010000005.1"/>
</dbReference>
<dbReference type="CDD" id="cd00093">
    <property type="entry name" value="HTH_XRE"/>
    <property type="match status" value="1"/>
</dbReference>
<dbReference type="Pfam" id="PF01381">
    <property type="entry name" value="HTH_3"/>
    <property type="match status" value="1"/>
</dbReference>
<dbReference type="EMBL" id="JAUSTT010000005">
    <property type="protein sequence ID" value="MDQ0175377.1"/>
    <property type="molecule type" value="Genomic_DNA"/>
</dbReference>
<gene>
    <name evidence="3" type="ORF">J2S08_001211</name>
</gene>
<sequence length="132" mass="15761">MEGFGQRLANLREKSGYSKKDISIMLGFTANVFGTYEREERRPSLETIIKIADFFDVSLDYLIRGKEYQQRNQPLSYQLNQLVVRELLEKGIEHPYFLQKDKWKQLSQADIKELENHFEWVVKKAEMRDKKL</sequence>
<accession>A0ABT9WQ86</accession>
<dbReference type="PANTHER" id="PTHR46558">
    <property type="entry name" value="TRACRIPTIONAL REGULATORY PROTEIN-RELATED-RELATED"/>
    <property type="match status" value="1"/>
</dbReference>
<keyword evidence="4" id="KW-1185">Reference proteome</keyword>
<evidence type="ECO:0000256" key="1">
    <source>
        <dbReference type="ARBA" id="ARBA00023125"/>
    </source>
</evidence>
<name>A0ABT9WQ86_9BACI</name>
<dbReference type="InterPro" id="IPR010982">
    <property type="entry name" value="Lambda_DNA-bd_dom_sf"/>
</dbReference>
<evidence type="ECO:0000313" key="3">
    <source>
        <dbReference type="EMBL" id="MDQ0175377.1"/>
    </source>
</evidence>
<organism evidence="3 4">
    <name type="scientific">Bacillus chungangensis</name>
    <dbReference type="NCBI Taxonomy" id="587633"/>
    <lineage>
        <taxon>Bacteria</taxon>
        <taxon>Bacillati</taxon>
        <taxon>Bacillota</taxon>
        <taxon>Bacilli</taxon>
        <taxon>Bacillales</taxon>
        <taxon>Bacillaceae</taxon>
        <taxon>Bacillus</taxon>
    </lineage>
</organism>
<comment type="caution">
    <text evidence="3">The sequence shown here is derived from an EMBL/GenBank/DDBJ whole genome shotgun (WGS) entry which is preliminary data.</text>
</comment>
<dbReference type="SUPFAM" id="SSF47413">
    <property type="entry name" value="lambda repressor-like DNA-binding domains"/>
    <property type="match status" value="1"/>
</dbReference>
<evidence type="ECO:0000313" key="4">
    <source>
        <dbReference type="Proteomes" id="UP001223586"/>
    </source>
</evidence>
<dbReference type="Proteomes" id="UP001223586">
    <property type="component" value="Unassembled WGS sequence"/>
</dbReference>
<proteinExistence type="predicted"/>
<dbReference type="Gene3D" id="1.10.260.40">
    <property type="entry name" value="lambda repressor-like DNA-binding domains"/>
    <property type="match status" value="1"/>
</dbReference>
<dbReference type="PROSITE" id="PS50943">
    <property type="entry name" value="HTH_CROC1"/>
    <property type="match status" value="1"/>
</dbReference>